<dbReference type="RefSeq" id="WP_184665653.1">
    <property type="nucleotide sequence ID" value="NZ_BAABAI010000042.1"/>
</dbReference>
<keyword evidence="3" id="KW-1185">Reference proteome</keyword>
<evidence type="ECO:0000313" key="2">
    <source>
        <dbReference type="EMBL" id="MBB4962775.1"/>
    </source>
</evidence>
<evidence type="ECO:0000256" key="1">
    <source>
        <dbReference type="SAM" id="Phobius"/>
    </source>
</evidence>
<organism evidence="2 3">
    <name type="scientific">Saccharothrix violaceirubra</name>
    <dbReference type="NCBI Taxonomy" id="413306"/>
    <lineage>
        <taxon>Bacteria</taxon>
        <taxon>Bacillati</taxon>
        <taxon>Actinomycetota</taxon>
        <taxon>Actinomycetes</taxon>
        <taxon>Pseudonocardiales</taxon>
        <taxon>Pseudonocardiaceae</taxon>
        <taxon>Saccharothrix</taxon>
    </lineage>
</organism>
<gene>
    <name evidence="2" type="ORF">F4559_000134</name>
</gene>
<evidence type="ECO:0000313" key="3">
    <source>
        <dbReference type="Proteomes" id="UP000542674"/>
    </source>
</evidence>
<sequence>MTTPGGMRGIDQNLAPVPRRPAMIHLAFALWLATALLWPLGTVLIVVAEPGFDPVGLAMPLFASVCVAVAIGWGAFLVRAGSRSGRIGVSLGVLLLGFILVGQIVGAARGDSVAVEWIVLPTRLLLSIAAVVASFGPGTRDWYREA</sequence>
<protein>
    <submittedName>
        <fullName evidence="2">Uncharacterized protein</fullName>
    </submittedName>
</protein>
<keyword evidence="1" id="KW-1133">Transmembrane helix</keyword>
<dbReference type="EMBL" id="JACHJS010000001">
    <property type="protein sequence ID" value="MBB4962775.1"/>
    <property type="molecule type" value="Genomic_DNA"/>
</dbReference>
<feature type="transmembrane region" description="Helical" evidence="1">
    <location>
        <begin position="54"/>
        <end position="77"/>
    </location>
</feature>
<feature type="transmembrane region" description="Helical" evidence="1">
    <location>
        <begin position="89"/>
        <end position="108"/>
    </location>
</feature>
<keyword evidence="1" id="KW-0812">Transmembrane</keyword>
<dbReference type="AlphaFoldDB" id="A0A7W7T020"/>
<comment type="caution">
    <text evidence="2">The sequence shown here is derived from an EMBL/GenBank/DDBJ whole genome shotgun (WGS) entry which is preliminary data.</text>
</comment>
<dbReference type="Proteomes" id="UP000542674">
    <property type="component" value="Unassembled WGS sequence"/>
</dbReference>
<feature type="transmembrane region" description="Helical" evidence="1">
    <location>
        <begin position="28"/>
        <end position="48"/>
    </location>
</feature>
<name>A0A7W7T020_9PSEU</name>
<reference evidence="2 3" key="1">
    <citation type="submission" date="2020-08" db="EMBL/GenBank/DDBJ databases">
        <title>Sequencing the genomes of 1000 actinobacteria strains.</title>
        <authorList>
            <person name="Klenk H.-P."/>
        </authorList>
    </citation>
    <scope>NUCLEOTIDE SEQUENCE [LARGE SCALE GENOMIC DNA]</scope>
    <source>
        <strain evidence="2 3">DSM 45084</strain>
    </source>
</reference>
<keyword evidence="1" id="KW-0472">Membrane</keyword>
<accession>A0A7W7T020</accession>
<feature type="transmembrane region" description="Helical" evidence="1">
    <location>
        <begin position="114"/>
        <end position="135"/>
    </location>
</feature>
<proteinExistence type="predicted"/>